<dbReference type="PANTHER" id="PTHR32009:SF152">
    <property type="entry name" value="NEUTRAL_ALKALINE INVERTASE"/>
    <property type="match status" value="1"/>
</dbReference>
<dbReference type="FunFam" id="3.40.50.10140:FF:000007">
    <property type="entry name" value="Disease resistance protein (TIR-NBS-LRR class)"/>
    <property type="match status" value="1"/>
</dbReference>
<dbReference type="Proteomes" id="UP000087766">
    <property type="component" value="Chromosome 9"/>
</dbReference>
<dbReference type="PROSITE" id="PS50104">
    <property type="entry name" value="TIR"/>
    <property type="match status" value="1"/>
</dbReference>
<dbReference type="RefSeq" id="XP_022641672.1">
    <property type="nucleotide sequence ID" value="XM_022785951.1"/>
</dbReference>
<dbReference type="OrthoDB" id="1431171at2759"/>
<feature type="domain" description="TIR" evidence="2">
    <location>
        <begin position="23"/>
        <end position="166"/>
    </location>
</feature>
<dbReference type="AlphaFoldDB" id="A0A3Q0FHC0"/>
<gene>
    <name evidence="4" type="primary">LOC111242500</name>
</gene>
<dbReference type="Gene3D" id="3.40.50.10140">
    <property type="entry name" value="Toll/interleukin-1 receptor homology (TIR) domain"/>
    <property type="match status" value="1"/>
</dbReference>
<protein>
    <submittedName>
        <fullName evidence="4">TMV resistance protein N-like</fullName>
    </submittedName>
</protein>
<dbReference type="InterPro" id="IPR000157">
    <property type="entry name" value="TIR_dom"/>
</dbReference>
<dbReference type="SUPFAM" id="SSF52200">
    <property type="entry name" value="Toll/Interleukin receptor TIR domain"/>
    <property type="match status" value="1"/>
</dbReference>
<dbReference type="SMART" id="SM00255">
    <property type="entry name" value="TIR"/>
    <property type="match status" value="1"/>
</dbReference>
<keyword evidence="3" id="KW-1185">Reference proteome</keyword>
<evidence type="ECO:0000313" key="4">
    <source>
        <dbReference type="RefSeq" id="XP_022641672.1"/>
    </source>
</evidence>
<name>A0A3Q0FHC0_VIGRR</name>
<dbReference type="Pfam" id="PF01582">
    <property type="entry name" value="TIR"/>
    <property type="match status" value="1"/>
</dbReference>
<dbReference type="InterPro" id="IPR035897">
    <property type="entry name" value="Toll_tir_struct_dom_sf"/>
</dbReference>
<keyword evidence="1" id="KW-0520">NAD</keyword>
<dbReference type="GeneID" id="111242500"/>
<evidence type="ECO:0000259" key="2">
    <source>
        <dbReference type="PROSITE" id="PS50104"/>
    </source>
</evidence>
<accession>A0A3Q0FHC0</accession>
<evidence type="ECO:0000256" key="1">
    <source>
        <dbReference type="ARBA" id="ARBA00023027"/>
    </source>
</evidence>
<sequence length="166" mass="19094">MPSYSSSSSFSKSRSKSKSKPQFTYDVFISFRGEDTRRNFVSHLYSALKDTGVNAFLDDEKLDKGEELKSELLHAIEGSQITIIVFSQNYIHSTWCLDELLKIMECHAFRGQVVMPVFYDIGPSFLRDTEDISFEVISDQQSRIKLWKKALTQAANLAGWDLRNYK</sequence>
<reference evidence="4" key="2">
    <citation type="submission" date="2025-08" db="UniProtKB">
        <authorList>
            <consortium name="RefSeq"/>
        </authorList>
    </citation>
    <scope>IDENTIFICATION</scope>
    <source>
        <tissue evidence="4">Leaf</tissue>
    </source>
</reference>
<organism evidence="3 4">
    <name type="scientific">Vigna radiata var. radiata</name>
    <name type="common">Mung bean</name>
    <name type="synonym">Phaseolus aureus</name>
    <dbReference type="NCBI Taxonomy" id="3916"/>
    <lineage>
        <taxon>Eukaryota</taxon>
        <taxon>Viridiplantae</taxon>
        <taxon>Streptophyta</taxon>
        <taxon>Embryophyta</taxon>
        <taxon>Tracheophyta</taxon>
        <taxon>Spermatophyta</taxon>
        <taxon>Magnoliopsida</taxon>
        <taxon>eudicotyledons</taxon>
        <taxon>Gunneridae</taxon>
        <taxon>Pentapetalae</taxon>
        <taxon>rosids</taxon>
        <taxon>fabids</taxon>
        <taxon>Fabales</taxon>
        <taxon>Fabaceae</taxon>
        <taxon>Papilionoideae</taxon>
        <taxon>50 kb inversion clade</taxon>
        <taxon>NPAAA clade</taxon>
        <taxon>indigoferoid/millettioid clade</taxon>
        <taxon>Phaseoleae</taxon>
        <taxon>Vigna</taxon>
    </lineage>
</organism>
<dbReference type="PANTHER" id="PTHR32009">
    <property type="entry name" value="TMV RESISTANCE PROTEIN N-LIKE"/>
    <property type="match status" value="1"/>
</dbReference>
<evidence type="ECO:0000313" key="3">
    <source>
        <dbReference type="Proteomes" id="UP000087766"/>
    </source>
</evidence>
<proteinExistence type="predicted"/>
<reference evidence="3" key="1">
    <citation type="journal article" date="2014" name="Nat. Commun.">
        <title>Genome sequence of mungbean and insights into evolution within Vigna species.</title>
        <authorList>
            <person name="Kang Y.J."/>
            <person name="Kim S.K."/>
            <person name="Kim M.Y."/>
            <person name="Lestari P."/>
            <person name="Kim K.H."/>
            <person name="Ha B.K."/>
            <person name="Jun T.H."/>
            <person name="Hwang W.J."/>
            <person name="Lee T."/>
            <person name="Lee J."/>
            <person name="Shim S."/>
            <person name="Yoon M.Y."/>
            <person name="Jang Y.E."/>
            <person name="Han K.S."/>
            <person name="Taeprayoon P."/>
            <person name="Yoon N."/>
            <person name="Somta P."/>
            <person name="Tanya P."/>
            <person name="Kim K.S."/>
            <person name="Gwag J.G."/>
            <person name="Moon J.K."/>
            <person name="Lee Y.H."/>
            <person name="Park B.S."/>
            <person name="Bombarely A."/>
            <person name="Doyle J.J."/>
            <person name="Jackson S.A."/>
            <person name="Schafleitner R."/>
            <person name="Srinives P."/>
            <person name="Varshney R.K."/>
            <person name="Lee S.H."/>
        </authorList>
    </citation>
    <scope>NUCLEOTIDE SEQUENCE [LARGE SCALE GENOMIC DNA]</scope>
    <source>
        <strain evidence="3">cv. VC1973A</strain>
    </source>
</reference>
<dbReference type="GO" id="GO:0007165">
    <property type="term" value="P:signal transduction"/>
    <property type="evidence" value="ECO:0007669"/>
    <property type="project" value="InterPro"/>
</dbReference>
<dbReference type="KEGG" id="vra:111242500"/>